<dbReference type="AlphaFoldDB" id="A0A0C2N1X1"/>
<dbReference type="Proteomes" id="UP000031668">
    <property type="component" value="Unassembled WGS sequence"/>
</dbReference>
<comment type="caution">
    <text evidence="1">The sequence shown here is derived from an EMBL/GenBank/DDBJ whole genome shotgun (WGS) entry which is preliminary data.</text>
</comment>
<name>A0A0C2N1X1_THEKT</name>
<keyword evidence="2" id="KW-1185">Reference proteome</keyword>
<gene>
    <name evidence="1" type="ORF">RF11_13759</name>
</gene>
<organism evidence="1 2">
    <name type="scientific">Thelohanellus kitauei</name>
    <name type="common">Myxosporean</name>
    <dbReference type="NCBI Taxonomy" id="669202"/>
    <lineage>
        <taxon>Eukaryota</taxon>
        <taxon>Metazoa</taxon>
        <taxon>Cnidaria</taxon>
        <taxon>Myxozoa</taxon>
        <taxon>Myxosporea</taxon>
        <taxon>Bivalvulida</taxon>
        <taxon>Platysporina</taxon>
        <taxon>Myxobolidae</taxon>
        <taxon>Thelohanellus</taxon>
    </lineage>
</organism>
<accession>A0A0C2N1X1</accession>
<protein>
    <submittedName>
        <fullName evidence="1">Uncharacterized protein</fullName>
    </submittedName>
</protein>
<evidence type="ECO:0000313" key="2">
    <source>
        <dbReference type="Proteomes" id="UP000031668"/>
    </source>
</evidence>
<evidence type="ECO:0000313" key="1">
    <source>
        <dbReference type="EMBL" id="KII67902.1"/>
    </source>
</evidence>
<reference evidence="1 2" key="1">
    <citation type="journal article" date="2014" name="Genome Biol. Evol.">
        <title>The genome of the myxosporean Thelohanellus kitauei shows adaptations to nutrient acquisition within its fish host.</title>
        <authorList>
            <person name="Yang Y."/>
            <person name="Xiong J."/>
            <person name="Zhou Z."/>
            <person name="Huo F."/>
            <person name="Miao W."/>
            <person name="Ran C."/>
            <person name="Liu Y."/>
            <person name="Zhang J."/>
            <person name="Feng J."/>
            <person name="Wang M."/>
            <person name="Wang M."/>
            <person name="Wang L."/>
            <person name="Yao B."/>
        </authorList>
    </citation>
    <scope>NUCLEOTIDE SEQUENCE [LARGE SCALE GENOMIC DNA]</scope>
    <source>
        <strain evidence="1">Wuqing</strain>
    </source>
</reference>
<dbReference type="EMBL" id="JWZT01003037">
    <property type="protein sequence ID" value="KII67902.1"/>
    <property type="molecule type" value="Genomic_DNA"/>
</dbReference>
<sequence>METSGRRWQCRRHRKRCKALYNRRDCRYVIKKTWNLAYNSSYHIALATGLAVEPCLFDDFGMVFRLNAKHRLCVEALMVPTHLSTGGRFATIATHDHFDAAIKHLHCSYML</sequence>
<proteinExistence type="predicted"/>